<dbReference type="GO" id="GO:0005634">
    <property type="term" value="C:nucleus"/>
    <property type="evidence" value="ECO:0007669"/>
    <property type="project" value="TreeGrafter"/>
</dbReference>
<organism evidence="1 2">
    <name type="scientific">Capronia epimyces CBS 606.96</name>
    <dbReference type="NCBI Taxonomy" id="1182542"/>
    <lineage>
        <taxon>Eukaryota</taxon>
        <taxon>Fungi</taxon>
        <taxon>Dikarya</taxon>
        <taxon>Ascomycota</taxon>
        <taxon>Pezizomycotina</taxon>
        <taxon>Eurotiomycetes</taxon>
        <taxon>Chaetothyriomycetidae</taxon>
        <taxon>Chaetothyriales</taxon>
        <taxon>Herpotrichiellaceae</taxon>
        <taxon>Capronia</taxon>
    </lineage>
</organism>
<dbReference type="Proteomes" id="UP000019478">
    <property type="component" value="Unassembled WGS sequence"/>
</dbReference>
<dbReference type="RefSeq" id="XP_007731796.1">
    <property type="nucleotide sequence ID" value="XM_007733606.1"/>
</dbReference>
<evidence type="ECO:0000313" key="2">
    <source>
        <dbReference type="Proteomes" id="UP000019478"/>
    </source>
</evidence>
<dbReference type="AlphaFoldDB" id="W9Y135"/>
<comment type="caution">
    <text evidence="1">The sequence shown here is derived from an EMBL/GenBank/DDBJ whole genome shotgun (WGS) entry which is preliminary data.</text>
</comment>
<dbReference type="OrthoDB" id="286814at2759"/>
<dbReference type="InterPro" id="IPR013922">
    <property type="entry name" value="Cyclin_PHO80-like"/>
</dbReference>
<dbReference type="CDD" id="cd20557">
    <property type="entry name" value="CYCLIN_ScPCL1-like"/>
    <property type="match status" value="1"/>
</dbReference>
<dbReference type="HOGENOM" id="CLU_927493_0_0_1"/>
<accession>W9Y135</accession>
<dbReference type="GO" id="GO:0019901">
    <property type="term" value="F:protein kinase binding"/>
    <property type="evidence" value="ECO:0007669"/>
    <property type="project" value="InterPro"/>
</dbReference>
<keyword evidence="2" id="KW-1185">Reference proteome</keyword>
<dbReference type="PANTHER" id="PTHR15615">
    <property type="match status" value="1"/>
</dbReference>
<protein>
    <recommendedName>
        <fullName evidence="3">Cyclin N-terminal domain-containing protein</fullName>
    </recommendedName>
</protein>
<dbReference type="PANTHER" id="PTHR15615:SF36">
    <property type="entry name" value="PHO85 CYCLIN-5"/>
    <property type="match status" value="1"/>
</dbReference>
<dbReference type="STRING" id="1182542.W9Y135"/>
<dbReference type="GeneID" id="19167596"/>
<evidence type="ECO:0008006" key="3">
    <source>
        <dbReference type="Google" id="ProtNLM"/>
    </source>
</evidence>
<dbReference type="GO" id="GO:0016538">
    <property type="term" value="F:cyclin-dependent protein serine/threonine kinase regulator activity"/>
    <property type="evidence" value="ECO:0007669"/>
    <property type="project" value="TreeGrafter"/>
</dbReference>
<dbReference type="EMBL" id="AMGY01000003">
    <property type="protein sequence ID" value="EXJ86517.1"/>
    <property type="molecule type" value="Genomic_DNA"/>
</dbReference>
<dbReference type="Gene3D" id="1.10.472.10">
    <property type="entry name" value="Cyclin-like"/>
    <property type="match status" value="1"/>
</dbReference>
<name>W9Y135_9EURO</name>
<sequence>MLASKYLQDRNYSARAWSKISGLRSSEINENEREYLLKIDYNLHVPKEFFDNWSKIVLALSKLAKELPQSRCRSSPNYDFRHPGSGTNAILASMVSEVDVGHPAEETIFSDQWWTDVIQKLEPTMVNDPVLVNDFLRRHLPEDKTDQIMFPHFTKQPSRAWDTLSSSPDHVGQVYDMNFSDTLKPRSAEQCKDESCAKLCLAHAAAATKSSYSTDYSPACRQVSMVKQFQHTFSPLFGFRRRPAEDNSGDPKQVHYSFNLLPSIGCLRFYSSYIKVQVVIHFLEFIVVILGLGSSATADC</sequence>
<gene>
    <name evidence="1" type="ORF">A1O3_03468</name>
</gene>
<proteinExistence type="predicted"/>
<dbReference type="GO" id="GO:0000307">
    <property type="term" value="C:cyclin-dependent protein kinase holoenzyme complex"/>
    <property type="evidence" value="ECO:0007669"/>
    <property type="project" value="TreeGrafter"/>
</dbReference>
<reference evidence="1 2" key="1">
    <citation type="submission" date="2013-03" db="EMBL/GenBank/DDBJ databases">
        <title>The Genome Sequence of Capronia epimyces CBS 606.96.</title>
        <authorList>
            <consortium name="The Broad Institute Genomics Platform"/>
            <person name="Cuomo C."/>
            <person name="de Hoog S."/>
            <person name="Gorbushina A."/>
            <person name="Walker B."/>
            <person name="Young S.K."/>
            <person name="Zeng Q."/>
            <person name="Gargeya S."/>
            <person name="Fitzgerald M."/>
            <person name="Haas B."/>
            <person name="Abouelleil A."/>
            <person name="Allen A.W."/>
            <person name="Alvarado L."/>
            <person name="Arachchi H.M."/>
            <person name="Berlin A.M."/>
            <person name="Chapman S.B."/>
            <person name="Gainer-Dewar J."/>
            <person name="Goldberg J."/>
            <person name="Griggs A."/>
            <person name="Gujja S."/>
            <person name="Hansen M."/>
            <person name="Howarth C."/>
            <person name="Imamovic A."/>
            <person name="Ireland A."/>
            <person name="Larimer J."/>
            <person name="McCowan C."/>
            <person name="Murphy C."/>
            <person name="Pearson M."/>
            <person name="Poon T.W."/>
            <person name="Priest M."/>
            <person name="Roberts A."/>
            <person name="Saif S."/>
            <person name="Shea T."/>
            <person name="Sisk P."/>
            <person name="Sykes S."/>
            <person name="Wortman J."/>
            <person name="Nusbaum C."/>
            <person name="Birren B."/>
        </authorList>
    </citation>
    <scope>NUCLEOTIDE SEQUENCE [LARGE SCALE GENOMIC DNA]</scope>
    <source>
        <strain evidence="1 2">CBS 606.96</strain>
    </source>
</reference>
<evidence type="ECO:0000313" key="1">
    <source>
        <dbReference type="EMBL" id="EXJ86517.1"/>
    </source>
</evidence>